<proteinExistence type="predicted"/>
<dbReference type="EMBL" id="JZWT02000007">
    <property type="protein sequence ID" value="MFB6490362.1"/>
    <property type="molecule type" value="Genomic_DNA"/>
</dbReference>
<organism evidence="1 2">
    <name type="scientific">Thermoproteus sp. AZ2</name>
    <dbReference type="NCBI Taxonomy" id="1609232"/>
    <lineage>
        <taxon>Archaea</taxon>
        <taxon>Thermoproteota</taxon>
        <taxon>Thermoprotei</taxon>
        <taxon>Thermoproteales</taxon>
        <taxon>Thermoproteaceae</taxon>
        <taxon>Thermoproteus</taxon>
    </lineage>
</organism>
<evidence type="ECO:0000313" key="2">
    <source>
        <dbReference type="Proteomes" id="UP000033636"/>
    </source>
</evidence>
<accession>A0ACC6UZX3</accession>
<name>A0ACC6UZX3_9CREN</name>
<dbReference type="Proteomes" id="UP000033636">
    <property type="component" value="Unassembled WGS sequence"/>
</dbReference>
<evidence type="ECO:0000313" key="1">
    <source>
        <dbReference type="EMBL" id="MFB6490362.1"/>
    </source>
</evidence>
<comment type="caution">
    <text evidence="1">The sequence shown here is derived from an EMBL/GenBank/DDBJ whole genome shotgun (WGS) entry which is preliminary data.</text>
</comment>
<reference evidence="1" key="1">
    <citation type="submission" date="2024-07" db="EMBL/GenBank/DDBJ databases">
        <title>Metagenome and Metagenome-Assembled Genomes of Archaea from a hot spring from the geothermal field of Los Azufres, Mexico.</title>
        <authorList>
            <person name="Marin-Paredes R."/>
            <person name="Martinez-Romero E."/>
            <person name="Servin-Garciduenas L.E."/>
        </authorList>
    </citation>
    <scope>NUCLEOTIDE SEQUENCE</scope>
</reference>
<protein>
    <submittedName>
        <fullName evidence="1">Cytochrome ubiquinol oxidase subunit I</fullName>
    </submittedName>
</protein>
<gene>
    <name evidence="1" type="ORF">TU35_003790</name>
</gene>
<sequence length="459" mass="50050">MSANPLADPQLTMARVVSAVGILAHLSLASSFLGTIALAVIGEYIWLRHKDQTWLDLAKKFNIAATIFFGVGAAFGTLVEFGLVTLWSNFIAIIGTAIALPFFLELFAFLFEVVLLPLYTFTWNKFRNPWAHWTIGLLAAFGGYYSAYNILAVMSMMSVKPPGLEIVNLGAAGKNVAGAIYYIAQWASPSDEWNQFWWGANVFIFHGILAAVILSWSGVLGVTLALYLREKKEWQTKVLRLVAPVVAILVAIEGFLLGHFQGELVVEHDPLKLAALEGMFWSGLKTDPLTGLVAYGNPNAQFWGYYSWPADIRPPEWVSVFYLGFMVGAGILLGILTAGVGLYFRWGLFKRIVPPLLKPSAYLIPILAALASIGGAVSAESGRFPFILVSSSPDPNGGPPIITGVPVYQGGLFNPTLQLTPWLTALIIIVEVAMPALAGYMVYLALASPPKILKRYIEY</sequence>